<dbReference type="PANTHER" id="PTHR10625:SF10">
    <property type="entry name" value="HISTONE DEACETYLASE HDAC1"/>
    <property type="match status" value="1"/>
</dbReference>
<dbReference type="CDD" id="cd09991">
    <property type="entry name" value="HDAC_classI"/>
    <property type="match status" value="1"/>
</dbReference>
<evidence type="ECO:0000256" key="4">
    <source>
        <dbReference type="ARBA" id="ARBA00022853"/>
    </source>
</evidence>
<dbReference type="EC" id="3.5.1.98" evidence="2"/>
<proteinExistence type="inferred from homology"/>
<dbReference type="GO" id="GO:0141221">
    <property type="term" value="F:histone deacetylase activity, hydrolytic mechanism"/>
    <property type="evidence" value="ECO:0007669"/>
    <property type="project" value="UniProtKB-EC"/>
</dbReference>
<evidence type="ECO:0000256" key="1">
    <source>
        <dbReference type="ARBA" id="ARBA00006457"/>
    </source>
</evidence>
<comment type="similarity">
    <text evidence="1">Belongs to the histone deacetylase family. HD type 1 subfamily.</text>
</comment>
<gene>
    <name evidence="8" type="ORF">QBZ16_005334</name>
</gene>
<accession>A0AAD9MGD1</accession>
<evidence type="ECO:0000313" key="8">
    <source>
        <dbReference type="EMBL" id="KAK2076574.1"/>
    </source>
</evidence>
<feature type="domain" description="Histone deacetylase" evidence="7">
    <location>
        <begin position="24"/>
        <end position="319"/>
    </location>
</feature>
<comment type="catalytic activity">
    <reaction evidence="5">
        <text>N(6)-acetyl-L-lysyl-[histone] + H2O = L-lysyl-[histone] + acetate</text>
        <dbReference type="Rhea" id="RHEA:58196"/>
        <dbReference type="Rhea" id="RHEA-COMP:9845"/>
        <dbReference type="Rhea" id="RHEA-COMP:11338"/>
        <dbReference type="ChEBI" id="CHEBI:15377"/>
        <dbReference type="ChEBI" id="CHEBI:29969"/>
        <dbReference type="ChEBI" id="CHEBI:30089"/>
        <dbReference type="ChEBI" id="CHEBI:61930"/>
        <dbReference type="EC" id="3.5.1.98"/>
    </reaction>
</comment>
<feature type="compositionally biased region" description="Polar residues" evidence="6">
    <location>
        <begin position="640"/>
        <end position="656"/>
    </location>
</feature>
<dbReference type="InterPro" id="IPR023801">
    <property type="entry name" value="His_deacetylse_dom"/>
</dbReference>
<feature type="region of interest" description="Disordered" evidence="6">
    <location>
        <begin position="410"/>
        <end position="432"/>
    </location>
</feature>
<dbReference type="GO" id="GO:0040029">
    <property type="term" value="P:epigenetic regulation of gene expression"/>
    <property type="evidence" value="ECO:0007669"/>
    <property type="project" value="TreeGrafter"/>
</dbReference>
<dbReference type="GO" id="GO:0000118">
    <property type="term" value="C:histone deacetylase complex"/>
    <property type="evidence" value="ECO:0007669"/>
    <property type="project" value="UniProtKB-ARBA"/>
</dbReference>
<evidence type="ECO:0000256" key="3">
    <source>
        <dbReference type="ARBA" id="ARBA00022801"/>
    </source>
</evidence>
<dbReference type="PRINTS" id="PR01271">
    <property type="entry name" value="HISDACETLASE"/>
</dbReference>
<dbReference type="AlphaFoldDB" id="A0AAD9MGD1"/>
<organism evidence="8 9">
    <name type="scientific">Prototheca wickerhamii</name>
    <dbReference type="NCBI Taxonomy" id="3111"/>
    <lineage>
        <taxon>Eukaryota</taxon>
        <taxon>Viridiplantae</taxon>
        <taxon>Chlorophyta</taxon>
        <taxon>core chlorophytes</taxon>
        <taxon>Trebouxiophyceae</taxon>
        <taxon>Chlorellales</taxon>
        <taxon>Chlorellaceae</taxon>
        <taxon>Prototheca</taxon>
    </lineage>
</organism>
<feature type="region of interest" description="Disordered" evidence="6">
    <location>
        <begin position="456"/>
        <end position="491"/>
    </location>
</feature>
<dbReference type="PANTHER" id="PTHR10625">
    <property type="entry name" value="HISTONE DEACETYLASE HDAC1-RELATED"/>
    <property type="match status" value="1"/>
</dbReference>
<keyword evidence="9" id="KW-1185">Reference proteome</keyword>
<protein>
    <recommendedName>
        <fullName evidence="2">histone deacetylase</fullName>
        <ecNumber evidence="2">3.5.1.98</ecNumber>
    </recommendedName>
</protein>
<evidence type="ECO:0000259" key="7">
    <source>
        <dbReference type="Pfam" id="PF00850"/>
    </source>
</evidence>
<dbReference type="Pfam" id="PF00850">
    <property type="entry name" value="Hist_deacetyl"/>
    <property type="match status" value="1"/>
</dbReference>
<dbReference type="InterPro" id="IPR037138">
    <property type="entry name" value="His_deacetylse_dom_sf"/>
</dbReference>
<dbReference type="SUPFAM" id="SSF52768">
    <property type="entry name" value="Arginase/deacetylase"/>
    <property type="match status" value="1"/>
</dbReference>
<keyword evidence="4" id="KW-0156">Chromatin regulator</keyword>
<reference evidence="8" key="1">
    <citation type="submission" date="2021-01" db="EMBL/GenBank/DDBJ databases">
        <authorList>
            <person name="Eckstrom K.M.E."/>
        </authorList>
    </citation>
    <scope>NUCLEOTIDE SEQUENCE</scope>
    <source>
        <strain evidence="8">UVCC 0001</strain>
    </source>
</reference>
<feature type="compositionally biased region" description="Low complexity" evidence="6">
    <location>
        <begin position="465"/>
        <end position="482"/>
    </location>
</feature>
<name>A0AAD9MGD1_PROWI</name>
<dbReference type="Gene3D" id="3.40.800.20">
    <property type="entry name" value="Histone deacetylase domain"/>
    <property type="match status" value="1"/>
</dbReference>
<dbReference type="InterPro" id="IPR023696">
    <property type="entry name" value="Ureohydrolase_dom_sf"/>
</dbReference>
<keyword evidence="3" id="KW-0378">Hydrolase</keyword>
<dbReference type="EMBL" id="JASFZW010000009">
    <property type="protein sequence ID" value="KAK2076574.1"/>
    <property type="molecule type" value="Genomic_DNA"/>
</dbReference>
<dbReference type="InterPro" id="IPR003084">
    <property type="entry name" value="HDAC_I/II"/>
</dbReference>
<comment type="caution">
    <text evidence="8">The sequence shown here is derived from an EMBL/GenBank/DDBJ whole genome shotgun (WGS) entry which is preliminary data.</text>
</comment>
<feature type="region of interest" description="Disordered" evidence="6">
    <location>
        <begin position="511"/>
        <end position="542"/>
    </location>
</feature>
<evidence type="ECO:0000256" key="5">
    <source>
        <dbReference type="ARBA" id="ARBA00048287"/>
    </source>
</evidence>
<evidence type="ECO:0000313" key="9">
    <source>
        <dbReference type="Proteomes" id="UP001255856"/>
    </source>
</evidence>
<dbReference type="PRINTS" id="PR01270">
    <property type="entry name" value="HDASUPER"/>
</dbReference>
<evidence type="ECO:0000256" key="6">
    <source>
        <dbReference type="SAM" id="MobiDB-lite"/>
    </source>
</evidence>
<evidence type="ECO:0000256" key="2">
    <source>
        <dbReference type="ARBA" id="ARBA00012111"/>
    </source>
</evidence>
<feature type="region of interest" description="Disordered" evidence="6">
    <location>
        <begin position="639"/>
        <end position="683"/>
    </location>
</feature>
<dbReference type="Proteomes" id="UP001255856">
    <property type="component" value="Unassembled WGS sequence"/>
</dbReference>
<feature type="region of interest" description="Disordered" evidence="6">
    <location>
        <begin position="612"/>
        <end position="631"/>
    </location>
</feature>
<dbReference type="InterPro" id="IPR000286">
    <property type="entry name" value="HDACs"/>
</dbReference>
<sequence>MEVKRKVSYFYDPDIGQFYYGQGHPMKPHRVSMAHALVMQYGLHEEMEASGQRIGRGPHRASAEDMLRFHTDDYVSFLQTVTPENQGAHTASLRQYNMFEDCPVFTGLFEYCKLSAGGSIGAAVLLNSGDADLAINWAGGLHHAKKFEASGFCYINDIVLGILELLKYHQRVLYIDIDVHHGDGVEEAFLTTDRVMTVSFHKFGDGFFPGTGDVINVGHGPGKYYALNVPLQNGITDEVYQALFRPVIAKVVDVFRPEAIVLQCGSDSLAGDRLGVFNLSSQGHASCVEFVRSLGIPLLLLGGGGYKIVNVSRCWARETGVAVGRALPEALPPTEYYEYYAPSYQLTVPAKAGVQDRNTREYLHHILQQARLRVVFLTPHPPTATQIMENLRHVAPAPSVAFHERAPDTLRPSDLQQPRKGHPEPGTSPTAPGREALLHVFAASVAPKIVAISRSASGRRRNNRDAAGNAAADTGSASSSRRSSMDSEPCADLAAGPGYAIARTHGARLSGHAGELPPLPPPSLGPDAFGYAVGPLPSEARGQLPKPFDPSGDGIQFLRPPSSDVSSAMLLASQSAFLQPCAPAAPPANLAGWMDQGPSAPLEHRMLSTLPETGMDAGEKPNGAGKGIATGSLLDLLPNSYDSTPTVDGTDSNRSSLDWEPSSRSLPVPGHAAELSMGAPDASPQAALLPPGSDASVAALVEQLASLMANPHVQSRLGTAQGRLTQADRQGSAPTALMRTATALLEIGLVDPAFMFALSVCDFMPLWQLSGIFSTREKHRRCLQWNGAVDAYIQAGSDPRPSHIIEMAAKLSPEGGPFVQQLGPLLPSQVALQLGLESCLVRGLEGAALQKATLNLLTSAE</sequence>